<dbReference type="GeneID" id="25249826"/>
<dbReference type="PROSITE" id="PS50076">
    <property type="entry name" value="DNAJ_2"/>
    <property type="match status" value="1"/>
</dbReference>
<dbReference type="PRINTS" id="PR00625">
    <property type="entry name" value="JDOMAIN"/>
</dbReference>
<protein>
    <submittedName>
        <fullName evidence="4">DnaJ domain-containing protein, putative</fullName>
    </submittedName>
</protein>
<feature type="region of interest" description="Disordered" evidence="2">
    <location>
        <begin position="34"/>
        <end position="168"/>
    </location>
</feature>
<dbReference type="Proteomes" id="UP000030747">
    <property type="component" value="Unassembled WGS sequence"/>
</dbReference>
<feature type="compositionally biased region" description="Low complexity" evidence="2">
    <location>
        <begin position="9"/>
        <end position="22"/>
    </location>
</feature>
<feature type="coiled-coil region" evidence="1">
    <location>
        <begin position="434"/>
        <end position="472"/>
    </location>
</feature>
<evidence type="ECO:0000259" key="3">
    <source>
        <dbReference type="PROSITE" id="PS50076"/>
    </source>
</evidence>
<sequence length="539" mass="57166">MAPQEEARGGAPAAAAAAAPEAAAVKSEAAAAATAAKTEAAAAKTEAAGATTEAAAAAKSEAPAAAESAEAAAAAAKTEEATACKTGAAAAEDKTAAAAAAKTESGDTAAAAGEDAKADLSSSSCSSSNSSSSSPGTGAGSAAEPEKAAESPAAAAGASPAAAAAADAPKGSINYAEQYMKAMGLSSSSSSSCRGFDLAAAATARDLPPDDSKEGETSGFKFPSYEEFLKEEQEEEEKQNASSSSGSSSSSSKSNERLDDAFAAFMTELERIPSSNPKARREAAAAALEGQTVAEAAAAAAAKVVVAAFGTAAAECVRLTSQAFSNPFQVLLLTPEASEEAIRKQYRKLSLLIHPDKCKHELAQEAFQIVNKAYEKLQEEGVRLKYEGVIEEAKKRVLKKRIQENKSRKAAGERLLPETEEALRGEILECCELLLKELKEKQDYKERCRAANEKYEKEKEDKLIEEEKEKCRERNEWVKKREERVSSWREYQEGLKKKEFDHRAFTGLRHVREERKEDDIIKKRQKVQGIDNSYKLNWR</sequence>
<dbReference type="PANTHER" id="PTHR15606:SF4">
    <property type="entry name" value="DNAJ HOMOLOG SUBFAMILY C MEMBER 8"/>
    <property type="match status" value="1"/>
</dbReference>
<dbReference type="VEuPathDB" id="ToxoDB:ETH2_1526700"/>
<name>U6L455_EIMTE</name>
<dbReference type="InterPro" id="IPR042858">
    <property type="entry name" value="DNAJC8"/>
</dbReference>
<feature type="compositionally biased region" description="Low complexity" evidence="2">
    <location>
        <begin position="83"/>
        <end position="134"/>
    </location>
</feature>
<dbReference type="GO" id="GO:0005634">
    <property type="term" value="C:nucleus"/>
    <property type="evidence" value="ECO:0007669"/>
    <property type="project" value="TreeGrafter"/>
</dbReference>
<dbReference type="OrthoDB" id="10250354at2759"/>
<feature type="compositionally biased region" description="Low complexity" evidence="2">
    <location>
        <begin position="242"/>
        <end position="253"/>
    </location>
</feature>
<dbReference type="EMBL" id="HG677829">
    <property type="protein sequence ID" value="CDJ44921.1"/>
    <property type="molecule type" value="Genomic_DNA"/>
</dbReference>
<dbReference type="VEuPathDB" id="ToxoDB:ETH_00003065"/>
<dbReference type="InterPro" id="IPR001623">
    <property type="entry name" value="DnaJ_domain"/>
</dbReference>
<reference evidence="4" key="2">
    <citation type="submission" date="2013-10" db="EMBL/GenBank/DDBJ databases">
        <authorList>
            <person name="Aslett M."/>
        </authorList>
    </citation>
    <scope>NUCLEOTIDE SEQUENCE [LARGE SCALE GENOMIC DNA]</scope>
    <source>
        <strain evidence="4">Houghton</strain>
    </source>
</reference>
<dbReference type="RefSeq" id="XP_013235668.1">
    <property type="nucleotide sequence ID" value="XM_013380214.1"/>
</dbReference>
<feature type="region of interest" description="Disordered" evidence="2">
    <location>
        <begin position="1"/>
        <end position="22"/>
    </location>
</feature>
<keyword evidence="5" id="KW-1185">Reference proteome</keyword>
<dbReference type="Pfam" id="PF00226">
    <property type="entry name" value="DnaJ"/>
    <property type="match status" value="1"/>
</dbReference>
<dbReference type="OMA" id="EQYMKAM"/>
<proteinExistence type="predicted"/>
<dbReference type="CDD" id="cd06257">
    <property type="entry name" value="DnaJ"/>
    <property type="match status" value="1"/>
</dbReference>
<keyword evidence="1" id="KW-0175">Coiled coil</keyword>
<reference evidence="4" key="1">
    <citation type="submission" date="2013-10" db="EMBL/GenBank/DDBJ databases">
        <title>Genomic analysis of the causative agents of coccidiosis in chickens.</title>
        <authorList>
            <person name="Reid A.J."/>
            <person name="Blake D."/>
            <person name="Billington K."/>
            <person name="Browne H."/>
            <person name="Dunn M."/>
            <person name="Hung S."/>
            <person name="Kawahara F."/>
            <person name="Miranda-Saavedra D."/>
            <person name="Mourier T."/>
            <person name="Nagra H."/>
            <person name="Otto T.D."/>
            <person name="Rawlings N."/>
            <person name="Sanchez A."/>
            <person name="Sanders M."/>
            <person name="Subramaniam C."/>
            <person name="Tay Y."/>
            <person name="Dear P."/>
            <person name="Doerig C."/>
            <person name="Gruber A."/>
            <person name="Parkinson J."/>
            <person name="Shirley M."/>
            <person name="Wan K.L."/>
            <person name="Berriman M."/>
            <person name="Tomley F."/>
            <person name="Pain A."/>
        </authorList>
    </citation>
    <scope>NUCLEOTIDE SEQUENCE [LARGE SCALE GENOMIC DNA]</scope>
    <source>
        <strain evidence="4">Houghton</strain>
    </source>
</reference>
<dbReference type="Gene3D" id="1.10.287.110">
    <property type="entry name" value="DnaJ domain"/>
    <property type="match status" value="1"/>
</dbReference>
<evidence type="ECO:0000313" key="4">
    <source>
        <dbReference type="EMBL" id="CDJ44921.1"/>
    </source>
</evidence>
<organism evidence="4 5">
    <name type="scientific">Eimeria tenella</name>
    <name type="common">Coccidian parasite</name>
    <dbReference type="NCBI Taxonomy" id="5802"/>
    <lineage>
        <taxon>Eukaryota</taxon>
        <taxon>Sar</taxon>
        <taxon>Alveolata</taxon>
        <taxon>Apicomplexa</taxon>
        <taxon>Conoidasida</taxon>
        <taxon>Coccidia</taxon>
        <taxon>Eucoccidiorida</taxon>
        <taxon>Eimeriorina</taxon>
        <taxon>Eimeriidae</taxon>
        <taxon>Eimeria</taxon>
    </lineage>
</organism>
<evidence type="ECO:0000313" key="5">
    <source>
        <dbReference type="Proteomes" id="UP000030747"/>
    </source>
</evidence>
<feature type="compositionally biased region" description="Basic and acidic residues" evidence="2">
    <location>
        <begin position="207"/>
        <end position="216"/>
    </location>
</feature>
<feature type="domain" description="J" evidence="3">
    <location>
        <begin position="326"/>
        <end position="390"/>
    </location>
</feature>
<feature type="region of interest" description="Disordered" evidence="2">
    <location>
        <begin position="203"/>
        <end position="255"/>
    </location>
</feature>
<dbReference type="SMART" id="SM00271">
    <property type="entry name" value="DnaJ"/>
    <property type="match status" value="1"/>
</dbReference>
<evidence type="ECO:0000256" key="2">
    <source>
        <dbReference type="SAM" id="MobiDB-lite"/>
    </source>
</evidence>
<feature type="compositionally biased region" description="Low complexity" evidence="2">
    <location>
        <begin position="34"/>
        <end position="76"/>
    </location>
</feature>
<feature type="compositionally biased region" description="Low complexity" evidence="2">
    <location>
        <begin position="150"/>
        <end position="168"/>
    </location>
</feature>
<dbReference type="SUPFAM" id="SSF46565">
    <property type="entry name" value="Chaperone J-domain"/>
    <property type="match status" value="1"/>
</dbReference>
<evidence type="ECO:0000256" key="1">
    <source>
        <dbReference type="SAM" id="Coils"/>
    </source>
</evidence>
<gene>
    <name evidence="4" type="ORF">ETH_00003065</name>
</gene>
<dbReference type="AlphaFoldDB" id="U6L455"/>
<accession>U6L455</accession>
<dbReference type="InterPro" id="IPR036869">
    <property type="entry name" value="J_dom_sf"/>
</dbReference>
<dbReference type="PANTHER" id="PTHR15606">
    <property type="entry name" value="DNAJ HOMOLOG SUBFAMILY C MEMBER 8/LIPOPOLYSACCHARIDE SPECIFIC RESPONSE-7-RELATED"/>
    <property type="match status" value="1"/>
</dbReference>